<protein>
    <submittedName>
        <fullName evidence="1">Uncharacterized protein</fullName>
    </submittedName>
</protein>
<gene>
    <name evidence="1" type="ORF">BREV_BREV_01362</name>
</gene>
<dbReference type="AlphaFoldDB" id="A0A7Z8Y2I9"/>
<keyword evidence="2" id="KW-1185">Reference proteome</keyword>
<dbReference type="EMBL" id="UXHF01000021">
    <property type="protein sequence ID" value="VDC49716.1"/>
    <property type="molecule type" value="Genomic_DNA"/>
</dbReference>
<accession>A0A7Z8Y2I9</accession>
<proteinExistence type="predicted"/>
<evidence type="ECO:0000313" key="1">
    <source>
        <dbReference type="EMBL" id="VDC49716.1"/>
    </source>
</evidence>
<name>A0A7Z8Y2I9_9CAUL</name>
<dbReference type="Proteomes" id="UP000289220">
    <property type="component" value="Unassembled WGS sequence"/>
</dbReference>
<sequence>MDMNAALLVVLIAGVILAASPAGIMNALNGRRRDEDSETDQWN</sequence>
<comment type="caution">
    <text evidence="1">The sequence shown here is derived from an EMBL/GenBank/DDBJ whole genome shotgun (WGS) entry which is preliminary data.</text>
</comment>
<reference evidence="1 2" key="1">
    <citation type="submission" date="2018-11" db="EMBL/GenBank/DDBJ databases">
        <authorList>
            <person name="Peiro R."/>
            <person name="Begona"/>
            <person name="Cbmso G."/>
            <person name="Lopez M."/>
            <person name="Gonzalez S."/>
            <person name="Sacristan E."/>
            <person name="Castillo E."/>
        </authorList>
    </citation>
    <scope>NUCLEOTIDE SEQUENCE [LARGE SCALE GENOMIC DNA]</scope>
    <source>
        <strain evidence="1">Brev_genome</strain>
    </source>
</reference>
<evidence type="ECO:0000313" key="2">
    <source>
        <dbReference type="Proteomes" id="UP000289220"/>
    </source>
</evidence>
<organism evidence="1 2">
    <name type="scientific">Brevundimonas mediterranea</name>
    <dbReference type="NCBI Taxonomy" id="74329"/>
    <lineage>
        <taxon>Bacteria</taxon>
        <taxon>Pseudomonadati</taxon>
        <taxon>Pseudomonadota</taxon>
        <taxon>Alphaproteobacteria</taxon>
        <taxon>Caulobacterales</taxon>
        <taxon>Caulobacteraceae</taxon>
        <taxon>Brevundimonas</taxon>
    </lineage>
</organism>